<feature type="region of interest" description="Disordered" evidence="1">
    <location>
        <begin position="1"/>
        <end position="72"/>
    </location>
</feature>
<gene>
    <name evidence="2" type="ORF">OPV22_020405</name>
</gene>
<feature type="compositionally biased region" description="Basic and acidic residues" evidence="1">
    <location>
        <begin position="41"/>
        <end position="52"/>
    </location>
</feature>
<feature type="compositionally biased region" description="Basic and acidic residues" evidence="1">
    <location>
        <begin position="91"/>
        <end position="107"/>
    </location>
</feature>
<comment type="caution">
    <text evidence="2">The sequence shown here is derived from an EMBL/GenBank/DDBJ whole genome shotgun (WGS) entry which is preliminary data.</text>
</comment>
<evidence type="ECO:0000256" key="1">
    <source>
        <dbReference type="SAM" id="MobiDB-lite"/>
    </source>
</evidence>
<sequence length="107" mass="12052">MMMSQPNRARETRHAHLNPSPKGFGPTTRPRRIRPASRGGEVPRRIAPERRSCSKVRSFHPLRQKGNPINPPHLLFSPWILAPIPRPTDGGGDRAYCKGARKETSNQ</sequence>
<keyword evidence="3" id="KW-1185">Reference proteome</keyword>
<accession>A0AAV8QK90</accession>
<reference evidence="2 3" key="1">
    <citation type="submission" date="2022-12" db="EMBL/GenBank/DDBJ databases">
        <title>Chromosome-scale assembly of the Ensete ventricosum genome.</title>
        <authorList>
            <person name="Dussert Y."/>
            <person name="Stocks J."/>
            <person name="Wendawek A."/>
            <person name="Woldeyes F."/>
            <person name="Nichols R.A."/>
            <person name="Borrell J.S."/>
        </authorList>
    </citation>
    <scope>NUCLEOTIDE SEQUENCE [LARGE SCALE GENOMIC DNA]</scope>
    <source>
        <strain evidence="3">cv. Maze</strain>
        <tissue evidence="2">Seeds</tissue>
    </source>
</reference>
<name>A0AAV8QK90_ENSVE</name>
<dbReference type="Proteomes" id="UP001222027">
    <property type="component" value="Unassembled WGS sequence"/>
</dbReference>
<feature type="compositionally biased region" description="Basic residues" evidence="1">
    <location>
        <begin position="53"/>
        <end position="63"/>
    </location>
</feature>
<dbReference type="AlphaFoldDB" id="A0AAV8QK90"/>
<proteinExistence type="predicted"/>
<evidence type="ECO:0000313" key="2">
    <source>
        <dbReference type="EMBL" id="KAJ8476678.1"/>
    </source>
</evidence>
<organism evidence="2 3">
    <name type="scientific">Ensete ventricosum</name>
    <name type="common">Abyssinian banana</name>
    <name type="synonym">Musa ensete</name>
    <dbReference type="NCBI Taxonomy" id="4639"/>
    <lineage>
        <taxon>Eukaryota</taxon>
        <taxon>Viridiplantae</taxon>
        <taxon>Streptophyta</taxon>
        <taxon>Embryophyta</taxon>
        <taxon>Tracheophyta</taxon>
        <taxon>Spermatophyta</taxon>
        <taxon>Magnoliopsida</taxon>
        <taxon>Liliopsida</taxon>
        <taxon>Zingiberales</taxon>
        <taxon>Musaceae</taxon>
        <taxon>Ensete</taxon>
    </lineage>
</organism>
<dbReference type="EMBL" id="JAQQAF010000006">
    <property type="protein sequence ID" value="KAJ8476678.1"/>
    <property type="molecule type" value="Genomic_DNA"/>
</dbReference>
<protein>
    <submittedName>
        <fullName evidence="2">Uncharacterized protein</fullName>
    </submittedName>
</protein>
<evidence type="ECO:0000313" key="3">
    <source>
        <dbReference type="Proteomes" id="UP001222027"/>
    </source>
</evidence>
<feature type="region of interest" description="Disordered" evidence="1">
    <location>
        <begin position="85"/>
        <end position="107"/>
    </location>
</feature>